<sequence length="310" mass="34624">MKKLPRPGIYCSVSMKILGGEGLKLKRNGSFFTVRANGDSQHHYNKLDSLAIVAPVQVAFGHGQESNFMRSHVPRRVDSSSVSDGPSFSILNMTADPAAAIHVTLTILFLQMLLTCQDTLDKKYREPWVTKIHVLLDEEEFGEVSTNRIYDEYSTNPVLDLGLMEGQKEPSMFFFRLPPSLPFAKRLAAAESNQITESSRKARNLCMSCNLEELPADLMGKMLVYKSGAVKLKLGDILHYVFPGSDCAFSQDVVAINTEEKHVVILDFTYSNGERIKIISLITDALDDTGKSKNGVVDLSKEWQNIRKRC</sequence>
<keyword evidence="4" id="KW-0539">Nucleus</keyword>
<keyword evidence="2" id="KW-0240">DNA-directed RNA polymerase</keyword>
<dbReference type="PANTHER" id="PTHR13408">
    <property type="entry name" value="DNA-DIRECTED RNA POLYMERASE III"/>
    <property type="match status" value="1"/>
</dbReference>
<evidence type="ECO:0000256" key="1">
    <source>
        <dbReference type="ARBA" id="ARBA00004123"/>
    </source>
</evidence>
<dbReference type="GO" id="GO:0042797">
    <property type="term" value="P:tRNA transcription by RNA polymerase III"/>
    <property type="evidence" value="ECO:0007669"/>
    <property type="project" value="TreeGrafter"/>
</dbReference>
<dbReference type="Pfam" id="PF05132">
    <property type="entry name" value="RNA_pol_Rpc4"/>
    <property type="match status" value="1"/>
</dbReference>
<dbReference type="OrthoDB" id="5836119at2759"/>
<comment type="caution">
    <text evidence="5">The sequence shown here is derived from an EMBL/GenBank/DDBJ whole genome shotgun (WGS) entry which is preliminary data.</text>
</comment>
<protein>
    <submittedName>
        <fullName evidence="5">Uncharacterized protein</fullName>
    </submittedName>
</protein>
<comment type="subcellular location">
    <subcellularLocation>
        <location evidence="1">Nucleus</location>
    </subcellularLocation>
</comment>
<dbReference type="GO" id="GO:0005666">
    <property type="term" value="C:RNA polymerase III complex"/>
    <property type="evidence" value="ECO:0007669"/>
    <property type="project" value="InterPro"/>
</dbReference>
<proteinExistence type="predicted"/>
<dbReference type="PANTHER" id="PTHR13408:SF0">
    <property type="entry name" value="DNA-DIRECTED RNA POLYMERASE III SUBUNIT RPC4"/>
    <property type="match status" value="1"/>
</dbReference>
<dbReference type="GO" id="GO:0003677">
    <property type="term" value="F:DNA binding"/>
    <property type="evidence" value="ECO:0007669"/>
    <property type="project" value="InterPro"/>
</dbReference>
<dbReference type="InterPro" id="IPR007811">
    <property type="entry name" value="RPC4"/>
</dbReference>
<evidence type="ECO:0000313" key="6">
    <source>
        <dbReference type="Proteomes" id="UP001141806"/>
    </source>
</evidence>
<keyword evidence="3" id="KW-0804">Transcription</keyword>
<gene>
    <name evidence="5" type="ORF">NE237_011947</name>
</gene>
<dbReference type="Proteomes" id="UP001141806">
    <property type="component" value="Unassembled WGS sequence"/>
</dbReference>
<evidence type="ECO:0000256" key="2">
    <source>
        <dbReference type="ARBA" id="ARBA00022478"/>
    </source>
</evidence>
<organism evidence="5 6">
    <name type="scientific">Protea cynaroides</name>
    <dbReference type="NCBI Taxonomy" id="273540"/>
    <lineage>
        <taxon>Eukaryota</taxon>
        <taxon>Viridiplantae</taxon>
        <taxon>Streptophyta</taxon>
        <taxon>Embryophyta</taxon>
        <taxon>Tracheophyta</taxon>
        <taxon>Spermatophyta</taxon>
        <taxon>Magnoliopsida</taxon>
        <taxon>Proteales</taxon>
        <taxon>Proteaceae</taxon>
        <taxon>Protea</taxon>
    </lineage>
</organism>
<reference evidence="5" key="1">
    <citation type="journal article" date="2023" name="Plant J.">
        <title>The genome of the king protea, Protea cynaroides.</title>
        <authorList>
            <person name="Chang J."/>
            <person name="Duong T.A."/>
            <person name="Schoeman C."/>
            <person name="Ma X."/>
            <person name="Roodt D."/>
            <person name="Barker N."/>
            <person name="Li Z."/>
            <person name="Van de Peer Y."/>
            <person name="Mizrachi E."/>
        </authorList>
    </citation>
    <scope>NUCLEOTIDE SEQUENCE</scope>
    <source>
        <tissue evidence="5">Young leaves</tissue>
    </source>
</reference>
<evidence type="ECO:0000256" key="4">
    <source>
        <dbReference type="ARBA" id="ARBA00023242"/>
    </source>
</evidence>
<evidence type="ECO:0000256" key="3">
    <source>
        <dbReference type="ARBA" id="ARBA00023163"/>
    </source>
</evidence>
<name>A0A9Q0H0X7_9MAGN</name>
<dbReference type="EMBL" id="JAMYWD010000011">
    <property type="protein sequence ID" value="KAJ4955164.1"/>
    <property type="molecule type" value="Genomic_DNA"/>
</dbReference>
<accession>A0A9Q0H0X7</accession>
<keyword evidence="6" id="KW-1185">Reference proteome</keyword>
<dbReference type="AlphaFoldDB" id="A0A9Q0H0X7"/>
<evidence type="ECO:0000313" key="5">
    <source>
        <dbReference type="EMBL" id="KAJ4955164.1"/>
    </source>
</evidence>